<dbReference type="Proteomes" id="UP000824139">
    <property type="component" value="Unassembled WGS sequence"/>
</dbReference>
<evidence type="ECO:0000256" key="1">
    <source>
        <dbReference type="SAM" id="MobiDB-lite"/>
    </source>
</evidence>
<sequence length="360" mass="40690">MSIQQVTSANFNKSSNVNFTAKNNKHKKTPENFHNNSISPSKMSIPLATILAAMPLNSEAATKLYTRDLDSPKHKIEYVDTPETAQTARKTDGVVIEQRKFKSKTFGDVTISLKSTDGNSKNFEKVEMSFLVNDEIFGLQKYTTKVKGAYTYNYQITSDDGSRSPGFSIKAVWADDNVTATNDERIMNYIKTLVKDPRNNGAIEDKTIVRKIRPTTDGSYQNVPNGDILKNAKPVKIAGKMVYEEDINDNDMGKFKLRFYSTDGNDNNAERVTYQKENHPEVEIVTCYTPLHTFAKDTENPTEFRTGVIVLMDDNFKSYYIENNSLLKFLHSIGFENMYSTEVEYVFVDTGIAAPLVKED</sequence>
<evidence type="ECO:0000313" key="3">
    <source>
        <dbReference type="Proteomes" id="UP000824139"/>
    </source>
</evidence>
<dbReference type="AlphaFoldDB" id="A0A9D1FWB8"/>
<dbReference type="EMBL" id="DVJO01000151">
    <property type="protein sequence ID" value="HIS83294.1"/>
    <property type="molecule type" value="Genomic_DNA"/>
</dbReference>
<accession>A0A9D1FWB8</accession>
<proteinExistence type="predicted"/>
<name>A0A9D1FWB8_9BACT</name>
<comment type="caution">
    <text evidence="2">The sequence shown here is derived from an EMBL/GenBank/DDBJ whole genome shotgun (WGS) entry which is preliminary data.</text>
</comment>
<evidence type="ECO:0000313" key="2">
    <source>
        <dbReference type="EMBL" id="HIS83294.1"/>
    </source>
</evidence>
<gene>
    <name evidence="2" type="ORF">IAD41_06800</name>
</gene>
<reference evidence="2" key="2">
    <citation type="journal article" date="2021" name="PeerJ">
        <title>Extensive microbial diversity within the chicken gut microbiome revealed by metagenomics and culture.</title>
        <authorList>
            <person name="Gilroy R."/>
            <person name="Ravi A."/>
            <person name="Getino M."/>
            <person name="Pursley I."/>
            <person name="Horton D.L."/>
            <person name="Alikhan N.F."/>
            <person name="Baker D."/>
            <person name="Gharbi K."/>
            <person name="Hall N."/>
            <person name="Watson M."/>
            <person name="Adriaenssens E.M."/>
            <person name="Foster-Nyarko E."/>
            <person name="Jarju S."/>
            <person name="Secka A."/>
            <person name="Antonio M."/>
            <person name="Oren A."/>
            <person name="Chaudhuri R.R."/>
            <person name="La Ragione R."/>
            <person name="Hildebrand F."/>
            <person name="Pallen M.J."/>
        </authorList>
    </citation>
    <scope>NUCLEOTIDE SEQUENCE</scope>
    <source>
        <strain evidence="2">CHK152-2994</strain>
    </source>
</reference>
<protein>
    <submittedName>
        <fullName evidence="2">Uncharacterized protein</fullName>
    </submittedName>
</protein>
<reference evidence="2" key="1">
    <citation type="submission" date="2020-10" db="EMBL/GenBank/DDBJ databases">
        <authorList>
            <person name="Gilroy R."/>
        </authorList>
    </citation>
    <scope>NUCLEOTIDE SEQUENCE</scope>
    <source>
        <strain evidence="2">CHK152-2994</strain>
    </source>
</reference>
<organism evidence="2 3">
    <name type="scientific">Candidatus Scatenecus faecavium</name>
    <dbReference type="NCBI Taxonomy" id="2840915"/>
    <lineage>
        <taxon>Bacteria</taxon>
        <taxon>Candidatus Scatenecus</taxon>
    </lineage>
</organism>
<feature type="region of interest" description="Disordered" evidence="1">
    <location>
        <begin position="14"/>
        <end position="38"/>
    </location>
</feature>